<evidence type="ECO:0000259" key="9">
    <source>
        <dbReference type="Pfam" id="PF09329"/>
    </source>
</evidence>
<feature type="compositionally biased region" description="Basic and acidic residues" evidence="8">
    <location>
        <begin position="1"/>
        <end position="14"/>
    </location>
</feature>
<dbReference type="Proteomes" id="UP000268321">
    <property type="component" value="Unassembled WGS sequence"/>
</dbReference>
<feature type="domain" description="Zinc finger Mcm10/DnaG-type" evidence="9">
    <location>
        <begin position="278"/>
        <end position="321"/>
    </location>
</feature>
<organism evidence="11 12">
    <name type="scientific">Metschnikowia bicuspidata</name>
    <dbReference type="NCBI Taxonomy" id="27322"/>
    <lineage>
        <taxon>Eukaryota</taxon>
        <taxon>Fungi</taxon>
        <taxon>Dikarya</taxon>
        <taxon>Ascomycota</taxon>
        <taxon>Saccharomycotina</taxon>
        <taxon>Pichiomycetes</taxon>
        <taxon>Metschnikowiaceae</taxon>
        <taxon>Metschnikowia</taxon>
    </lineage>
</organism>
<name>A0A4P9ZCF5_9ASCO</name>
<gene>
    <name evidence="11" type="ORF">METBISCDRAFT_4295</name>
</gene>
<dbReference type="PANTHER" id="PTHR13454:SF11">
    <property type="entry name" value="PROTEIN MCM10 HOMOLOG"/>
    <property type="match status" value="1"/>
</dbReference>
<dbReference type="Gene3D" id="2.40.50.140">
    <property type="entry name" value="Nucleic acid-binding proteins"/>
    <property type="match status" value="1"/>
</dbReference>
<keyword evidence="7" id="KW-0539">Nucleus</keyword>
<feature type="non-terminal residue" evidence="11">
    <location>
        <position position="1"/>
    </location>
</feature>
<evidence type="ECO:0000256" key="1">
    <source>
        <dbReference type="ARBA" id="ARBA00004123"/>
    </source>
</evidence>
<evidence type="ECO:0000256" key="2">
    <source>
        <dbReference type="ARBA" id="ARBA00009679"/>
    </source>
</evidence>
<accession>A0A4P9ZCF5</accession>
<keyword evidence="4" id="KW-0479">Metal-binding</keyword>
<dbReference type="GO" id="GO:0043596">
    <property type="term" value="C:nuclear replication fork"/>
    <property type="evidence" value="ECO:0007669"/>
    <property type="project" value="TreeGrafter"/>
</dbReference>
<dbReference type="InterPro" id="IPR012340">
    <property type="entry name" value="NA-bd_OB-fold"/>
</dbReference>
<dbReference type="Pfam" id="PF09329">
    <property type="entry name" value="zf-primase"/>
    <property type="match status" value="1"/>
</dbReference>
<dbReference type="InterPro" id="IPR015408">
    <property type="entry name" value="Znf_Mcm10/DnaG"/>
</dbReference>
<keyword evidence="6" id="KW-0862">Zinc</keyword>
<evidence type="ECO:0000256" key="4">
    <source>
        <dbReference type="ARBA" id="ARBA00022723"/>
    </source>
</evidence>
<feature type="domain" description="MCM10 OB-fold" evidence="10">
    <location>
        <begin position="150"/>
        <end position="267"/>
    </location>
</feature>
<keyword evidence="3" id="KW-0235">DNA replication</keyword>
<dbReference type="GO" id="GO:0008270">
    <property type="term" value="F:zinc ion binding"/>
    <property type="evidence" value="ECO:0007669"/>
    <property type="project" value="UniProtKB-KW"/>
</dbReference>
<evidence type="ECO:0000313" key="12">
    <source>
        <dbReference type="Proteomes" id="UP000268321"/>
    </source>
</evidence>
<dbReference type="SUPFAM" id="SSF50249">
    <property type="entry name" value="Nucleic acid-binding proteins"/>
    <property type="match status" value="1"/>
</dbReference>
<keyword evidence="12" id="KW-1185">Reference proteome</keyword>
<feature type="non-terminal residue" evidence="11">
    <location>
        <position position="554"/>
    </location>
</feature>
<evidence type="ECO:0000256" key="7">
    <source>
        <dbReference type="ARBA" id="ARBA00023242"/>
    </source>
</evidence>
<evidence type="ECO:0000313" key="11">
    <source>
        <dbReference type="EMBL" id="RKP30576.1"/>
    </source>
</evidence>
<protein>
    <submittedName>
        <fullName evidence="11">Uncharacterized protein</fullName>
    </submittedName>
</protein>
<dbReference type="PANTHER" id="PTHR13454">
    <property type="entry name" value="PROTEIN MCM10 HOMOLOG"/>
    <property type="match status" value="1"/>
</dbReference>
<dbReference type="Pfam" id="PF22379">
    <property type="entry name" value="OB_MCM10"/>
    <property type="match status" value="1"/>
</dbReference>
<comment type="similarity">
    <text evidence="2">Belongs to the MCM10 family.</text>
</comment>
<comment type="subcellular location">
    <subcellularLocation>
        <location evidence="1">Nucleus</location>
    </subcellularLocation>
</comment>
<evidence type="ECO:0000256" key="8">
    <source>
        <dbReference type="SAM" id="MobiDB-lite"/>
    </source>
</evidence>
<dbReference type="InterPro" id="IPR040184">
    <property type="entry name" value="Mcm10"/>
</dbReference>
<proteinExistence type="inferred from homology"/>
<dbReference type="EMBL" id="ML004456">
    <property type="protein sequence ID" value="RKP30576.1"/>
    <property type="molecule type" value="Genomic_DNA"/>
</dbReference>
<dbReference type="GO" id="GO:0003688">
    <property type="term" value="F:DNA replication origin binding"/>
    <property type="evidence" value="ECO:0007669"/>
    <property type="project" value="TreeGrafter"/>
</dbReference>
<feature type="region of interest" description="Disordered" evidence="8">
    <location>
        <begin position="1"/>
        <end position="21"/>
    </location>
</feature>
<dbReference type="OrthoDB" id="273123at2759"/>
<dbReference type="InterPro" id="IPR055065">
    <property type="entry name" value="OB_MCM10"/>
</dbReference>
<evidence type="ECO:0000259" key="10">
    <source>
        <dbReference type="Pfam" id="PF22379"/>
    </source>
</evidence>
<evidence type="ECO:0000256" key="5">
    <source>
        <dbReference type="ARBA" id="ARBA00022771"/>
    </source>
</evidence>
<keyword evidence="5" id="KW-0863">Zinc-finger</keyword>
<reference evidence="12" key="1">
    <citation type="journal article" date="2018" name="Nat. Microbiol.">
        <title>Leveraging single-cell genomics to expand the fungal tree of life.</title>
        <authorList>
            <person name="Ahrendt S.R."/>
            <person name="Quandt C.A."/>
            <person name="Ciobanu D."/>
            <person name="Clum A."/>
            <person name="Salamov A."/>
            <person name="Andreopoulos B."/>
            <person name="Cheng J.F."/>
            <person name="Woyke T."/>
            <person name="Pelin A."/>
            <person name="Henrissat B."/>
            <person name="Reynolds N.K."/>
            <person name="Benny G.L."/>
            <person name="Smith M.E."/>
            <person name="James T.Y."/>
            <person name="Grigoriev I.V."/>
        </authorList>
    </citation>
    <scope>NUCLEOTIDE SEQUENCE [LARGE SCALE GENOMIC DNA]</scope>
    <source>
        <strain evidence="12">Baker2002</strain>
    </source>
</reference>
<dbReference type="AlphaFoldDB" id="A0A4P9ZCF5"/>
<sequence>DPRDEVPVDPHDVLTEDSEDELADLEKEFAARKARLLEERELKKKRSLEALQVQRSPSPKRIARAQVKETVLPAFKGRKLVFTDKECVIPPTKAFQKTSTSTFASKLRDIQQTQHADVTNYNERFFEFENITSKSIINCTDADSKDLHSGEILLRRYLGSAALDQNLASVKILRVAKLLAKVHAPQFEEPKYINWCLAGIIMHKSEPKTTTTNSKYMCLRIGLFTHTVDVFLFGDAFRKYWKLQCGDVVAVLNPGVKKYGDRFNLSLKDNLNAVLEIGTLKHYKRCSADTAQGERCKFIVNSLKNDLCSYHEERKFKQRSRMELQGSIKQKAPRDKNGNVSQFYISNTNKTLFVGYESAGILEKDVVYTGGEQFDESKFDRPVVDSAAAKVRNQMANNRLESQLLTRSAPTRTAELQRLGIVCANAMDGSKLNHEQLRMQAFHHGFVKGIGYDPVAAAGANQLIHDKRPANSKAIEDLRMLGSCKSVSLAPSTEERAAKASRRKQAMRILKSSACEPQLLAAPRTQTPKQNTVIAKVEDVSCDDESDIEISFAS</sequence>
<evidence type="ECO:0000256" key="3">
    <source>
        <dbReference type="ARBA" id="ARBA00022705"/>
    </source>
</evidence>
<dbReference type="GO" id="GO:0006270">
    <property type="term" value="P:DNA replication initiation"/>
    <property type="evidence" value="ECO:0007669"/>
    <property type="project" value="InterPro"/>
</dbReference>
<dbReference type="GO" id="GO:0003697">
    <property type="term" value="F:single-stranded DNA binding"/>
    <property type="evidence" value="ECO:0007669"/>
    <property type="project" value="InterPro"/>
</dbReference>
<evidence type="ECO:0000256" key="6">
    <source>
        <dbReference type="ARBA" id="ARBA00022833"/>
    </source>
</evidence>